<dbReference type="EMBL" id="UFSX01000001">
    <property type="protein sequence ID" value="SUV29579.1"/>
    <property type="molecule type" value="Genomic_DNA"/>
</dbReference>
<evidence type="ECO:0000313" key="9">
    <source>
        <dbReference type="EMBL" id="SUV29579.1"/>
    </source>
</evidence>
<feature type="domain" description="HTH araC/xylS-type" evidence="8">
    <location>
        <begin position="467"/>
        <end position="568"/>
    </location>
</feature>
<dbReference type="PROSITE" id="PS01124">
    <property type="entry name" value="HTH_ARAC_FAMILY_2"/>
    <property type="match status" value="1"/>
</dbReference>
<evidence type="ECO:0000259" key="8">
    <source>
        <dbReference type="PROSITE" id="PS01124"/>
    </source>
</evidence>
<keyword evidence="5" id="KW-0175">Coiled coil</keyword>
<dbReference type="PANTHER" id="PTHR43280">
    <property type="entry name" value="ARAC-FAMILY TRANSCRIPTIONAL REGULATOR"/>
    <property type="match status" value="1"/>
</dbReference>
<dbReference type="STRING" id="483216.BACEGG_02259"/>
<gene>
    <name evidence="9" type="ORF">NCTC11155_01568</name>
</gene>
<organism evidence="9 10">
    <name type="scientific">Bacteroides eggerthii</name>
    <dbReference type="NCBI Taxonomy" id="28111"/>
    <lineage>
        <taxon>Bacteria</taxon>
        <taxon>Pseudomonadati</taxon>
        <taxon>Bacteroidota</taxon>
        <taxon>Bacteroidia</taxon>
        <taxon>Bacteroidales</taxon>
        <taxon>Bacteroidaceae</taxon>
        <taxon>Bacteroides</taxon>
    </lineage>
</organism>
<dbReference type="GO" id="GO:0003700">
    <property type="term" value="F:DNA-binding transcription factor activity"/>
    <property type="evidence" value="ECO:0007669"/>
    <property type="project" value="InterPro"/>
</dbReference>
<dbReference type="Pfam" id="PF12833">
    <property type="entry name" value="HTH_18"/>
    <property type="match status" value="1"/>
</dbReference>
<evidence type="ECO:0000256" key="1">
    <source>
        <dbReference type="ARBA" id="ARBA00023015"/>
    </source>
</evidence>
<dbReference type="Gene3D" id="1.25.40.10">
    <property type="entry name" value="Tetratricopeptide repeat domain"/>
    <property type="match status" value="2"/>
</dbReference>
<protein>
    <submittedName>
        <fullName evidence="9">Helix-turn-helix domain-containing protein</fullName>
    </submittedName>
</protein>
<keyword evidence="6" id="KW-0812">Transmembrane</keyword>
<dbReference type="OrthoDB" id="1023479at2"/>
<name>A0A380YL54_9BACE</name>
<keyword evidence="7" id="KW-0732">Signal</keyword>
<keyword evidence="6" id="KW-1133">Transmembrane helix</keyword>
<dbReference type="Pfam" id="PF13424">
    <property type="entry name" value="TPR_12"/>
    <property type="match status" value="1"/>
</dbReference>
<dbReference type="RefSeq" id="WP_039953258.1">
    <property type="nucleotide sequence ID" value="NZ_CABKNQ010000018.1"/>
</dbReference>
<feature type="repeat" description="TPR" evidence="4">
    <location>
        <begin position="149"/>
        <end position="182"/>
    </location>
</feature>
<sequence>MRTLRLWCVICLALLPTSNTILARSTPKSVQAPDSLLTERYIRSIYFSMPDSALHLLNEAEASHRMKPFRIDILRCMVYESLGMYALKERYLRRALATDSVEKVPTRKLQILTQLAAVLDRQNKYEEGIRICSKAIDLAQELQQKARESELLFTIGRIYAGMQRMDEALQYMYRSIDLLKDSDNVRELAYLSTYYGDLSGYLYDNHHNGEAIEICQQRLNVIHRMSRMPGPPPGYIDQQYGYLYSKLALYYRQEGKTQKAAEAYRNYLATSFSSSQMGQAEIVPYLLRNHQYREALLRLDNHITVFWQADTISYNYTIALEHYAQAYRGLGNQDQANSYLQRIIRVNDSIYHREKSSQAHEFAILYQTQEKDTQIRETQAELKRQHILFATASLVALLLLILLWEKHLNLRRTHERNRIAVRQIDELLAQKEKLRKAYAGIEKEESEEKQAAAQEVKNEENRLRFMQMETHLISGRLFLNPDMTREDLMKITGLSKNRLSALLQEQANDNFSGYLNRLRVEYSVALLKEKDKFTIDAIASMSGFNSRSTYYTAFNKIFHLSPAQYRDSL</sequence>
<proteinExistence type="predicted"/>
<accession>A0A380YL54</accession>
<keyword evidence="4" id="KW-0802">TPR repeat</keyword>
<evidence type="ECO:0000256" key="4">
    <source>
        <dbReference type="PROSITE-ProRule" id="PRU00339"/>
    </source>
</evidence>
<dbReference type="GeneID" id="93071471"/>
<dbReference type="PROSITE" id="PS50005">
    <property type="entry name" value="TPR"/>
    <property type="match status" value="1"/>
</dbReference>
<feature type="coiled-coil region" evidence="5">
    <location>
        <begin position="417"/>
        <end position="469"/>
    </location>
</feature>
<dbReference type="AlphaFoldDB" id="A0A380YL54"/>
<dbReference type="InterPro" id="IPR009057">
    <property type="entry name" value="Homeodomain-like_sf"/>
</dbReference>
<dbReference type="Gene3D" id="1.10.10.60">
    <property type="entry name" value="Homeodomain-like"/>
    <property type="match status" value="1"/>
</dbReference>
<evidence type="ECO:0000256" key="3">
    <source>
        <dbReference type="ARBA" id="ARBA00023163"/>
    </source>
</evidence>
<dbReference type="SMART" id="SM00028">
    <property type="entry name" value="TPR"/>
    <property type="match status" value="4"/>
</dbReference>
<reference evidence="9 10" key="1">
    <citation type="submission" date="2018-06" db="EMBL/GenBank/DDBJ databases">
        <authorList>
            <consortium name="Pathogen Informatics"/>
            <person name="Doyle S."/>
        </authorList>
    </citation>
    <scope>NUCLEOTIDE SEQUENCE [LARGE SCALE GENOMIC DNA]</scope>
    <source>
        <strain evidence="9 10">NCTC11155</strain>
    </source>
</reference>
<feature type="chain" id="PRO_5016979373" evidence="7">
    <location>
        <begin position="24"/>
        <end position="569"/>
    </location>
</feature>
<dbReference type="PANTHER" id="PTHR43280:SF34">
    <property type="entry name" value="ARAC-FAMILY TRANSCRIPTIONAL REGULATOR"/>
    <property type="match status" value="1"/>
</dbReference>
<keyword evidence="1" id="KW-0805">Transcription regulation</keyword>
<dbReference type="SUPFAM" id="SSF46689">
    <property type="entry name" value="Homeodomain-like"/>
    <property type="match status" value="1"/>
</dbReference>
<dbReference type="GO" id="GO:0043565">
    <property type="term" value="F:sequence-specific DNA binding"/>
    <property type="evidence" value="ECO:0007669"/>
    <property type="project" value="InterPro"/>
</dbReference>
<evidence type="ECO:0000256" key="2">
    <source>
        <dbReference type="ARBA" id="ARBA00023125"/>
    </source>
</evidence>
<evidence type="ECO:0000313" key="10">
    <source>
        <dbReference type="Proteomes" id="UP000254424"/>
    </source>
</evidence>
<dbReference type="InterPro" id="IPR018060">
    <property type="entry name" value="HTH_AraC"/>
</dbReference>
<dbReference type="Proteomes" id="UP000254424">
    <property type="component" value="Unassembled WGS sequence"/>
</dbReference>
<dbReference type="InterPro" id="IPR019734">
    <property type="entry name" value="TPR_rpt"/>
</dbReference>
<feature type="signal peptide" evidence="7">
    <location>
        <begin position="1"/>
        <end position="23"/>
    </location>
</feature>
<evidence type="ECO:0000256" key="7">
    <source>
        <dbReference type="SAM" id="SignalP"/>
    </source>
</evidence>
<feature type="transmembrane region" description="Helical" evidence="6">
    <location>
        <begin position="386"/>
        <end position="404"/>
    </location>
</feature>
<keyword evidence="3" id="KW-0804">Transcription</keyword>
<keyword evidence="6" id="KW-0472">Membrane</keyword>
<evidence type="ECO:0000256" key="6">
    <source>
        <dbReference type="SAM" id="Phobius"/>
    </source>
</evidence>
<dbReference type="SMART" id="SM00342">
    <property type="entry name" value="HTH_ARAC"/>
    <property type="match status" value="1"/>
</dbReference>
<dbReference type="SUPFAM" id="SSF48452">
    <property type="entry name" value="TPR-like"/>
    <property type="match status" value="1"/>
</dbReference>
<evidence type="ECO:0000256" key="5">
    <source>
        <dbReference type="SAM" id="Coils"/>
    </source>
</evidence>
<dbReference type="InterPro" id="IPR011990">
    <property type="entry name" value="TPR-like_helical_dom_sf"/>
</dbReference>
<keyword evidence="2" id="KW-0238">DNA-binding</keyword>